<gene>
    <name evidence="2" type="ORF">OQ497_02385</name>
</gene>
<comment type="caution">
    <text evidence="2">The sequence shown here is derived from an EMBL/GenBank/DDBJ whole genome shotgun (WGS) entry which is preliminary data.</text>
</comment>
<keyword evidence="2" id="KW-0378">Hydrolase</keyword>
<proteinExistence type="predicted"/>
<evidence type="ECO:0000259" key="1">
    <source>
        <dbReference type="Pfam" id="PF00561"/>
    </source>
</evidence>
<dbReference type="Proteomes" id="UP001301152">
    <property type="component" value="Unassembled WGS sequence"/>
</dbReference>
<dbReference type="GO" id="GO:0016787">
    <property type="term" value="F:hydrolase activity"/>
    <property type="evidence" value="ECO:0007669"/>
    <property type="project" value="UniProtKB-KW"/>
</dbReference>
<accession>A0ABT3QC22</accession>
<dbReference type="PANTHER" id="PTHR43194:SF5">
    <property type="entry name" value="PIMELOYL-[ACYL-CARRIER PROTEIN] METHYL ESTER ESTERASE"/>
    <property type="match status" value="1"/>
</dbReference>
<dbReference type="PRINTS" id="PR00111">
    <property type="entry name" value="ABHYDROLASE"/>
</dbReference>
<keyword evidence="3" id="KW-1185">Reference proteome</keyword>
<dbReference type="InterPro" id="IPR029058">
    <property type="entry name" value="AB_hydrolase_fold"/>
</dbReference>
<dbReference type="PANTHER" id="PTHR43194">
    <property type="entry name" value="HYDROLASE ALPHA/BETA FOLD FAMILY"/>
    <property type="match status" value="1"/>
</dbReference>
<protein>
    <submittedName>
        <fullName evidence="2">Alpha/beta hydrolase</fullName>
    </submittedName>
</protein>
<dbReference type="InterPro" id="IPR000073">
    <property type="entry name" value="AB_hydrolase_1"/>
</dbReference>
<sequence length="274" mass="29475">MAETFFLKDGTCCQAERSEVQGALPVVFIHGVGMSHRFWAPQMKAFAGQRSCVAYDMLGHGESPLPPEKAKLEDYATQLDRVLDANGFEKAIIVGHSMGALVTLQYALTKPERAAGIVPMNAVFQRSAAQKAAVLKRLAELNSGEARLDVSVTLKRWFGDVPAPEATEAFTALKQALEQVNPVGYSRSYALFATSDEVHAAGLKHLAMPACFLTGEFDPNSTPAMSEAMARLAPQGYAVSLPGERHMMSFISPAATDAVLSQFFAQVDAASMTD</sequence>
<dbReference type="SUPFAM" id="SSF53474">
    <property type="entry name" value="alpha/beta-Hydrolases"/>
    <property type="match status" value="1"/>
</dbReference>
<dbReference type="Pfam" id="PF00561">
    <property type="entry name" value="Abhydrolase_1"/>
    <property type="match status" value="1"/>
</dbReference>
<dbReference type="Gene3D" id="3.40.50.1820">
    <property type="entry name" value="alpha/beta hydrolase"/>
    <property type="match status" value="1"/>
</dbReference>
<organism evidence="2 3">
    <name type="scientific">Acetobacter thailandicus</name>
    <dbReference type="NCBI Taxonomy" id="1502842"/>
    <lineage>
        <taxon>Bacteria</taxon>
        <taxon>Pseudomonadati</taxon>
        <taxon>Pseudomonadota</taxon>
        <taxon>Alphaproteobacteria</taxon>
        <taxon>Acetobacterales</taxon>
        <taxon>Acetobacteraceae</taxon>
        <taxon>Acetobacter</taxon>
    </lineage>
</organism>
<feature type="domain" description="AB hydrolase-1" evidence="1">
    <location>
        <begin position="25"/>
        <end position="250"/>
    </location>
</feature>
<evidence type="ECO:0000313" key="3">
    <source>
        <dbReference type="Proteomes" id="UP001301152"/>
    </source>
</evidence>
<reference evidence="2 3" key="1">
    <citation type="submission" date="2022-11" db="EMBL/GenBank/DDBJ databases">
        <title>Genome sequencing of Acetobacter type strain.</title>
        <authorList>
            <person name="Heo J."/>
            <person name="Lee D."/>
            <person name="Han B.-H."/>
            <person name="Hong S.-B."/>
            <person name="Kwon S.-W."/>
        </authorList>
    </citation>
    <scope>NUCLEOTIDE SEQUENCE [LARGE SCALE GENOMIC DNA]</scope>
    <source>
        <strain evidence="2 3">KACC 21253</strain>
    </source>
</reference>
<dbReference type="EMBL" id="JAPIUZ010000001">
    <property type="protein sequence ID" value="MCX2562819.1"/>
    <property type="molecule type" value="Genomic_DNA"/>
</dbReference>
<evidence type="ECO:0000313" key="2">
    <source>
        <dbReference type="EMBL" id="MCX2562819.1"/>
    </source>
</evidence>
<dbReference type="InterPro" id="IPR050228">
    <property type="entry name" value="Carboxylesterase_BioH"/>
</dbReference>
<name>A0ABT3QC22_9PROT</name>
<dbReference type="RefSeq" id="WP_086553454.1">
    <property type="nucleotide sequence ID" value="NZ_JAERKY010000002.1"/>
</dbReference>